<comment type="caution">
    <text evidence="1">The sequence shown here is derived from an EMBL/GenBank/DDBJ whole genome shotgun (WGS) entry which is preliminary data.</text>
</comment>
<evidence type="ECO:0000313" key="1">
    <source>
        <dbReference type="EMBL" id="MBF5058553.1"/>
    </source>
</evidence>
<keyword evidence="2" id="KW-1185">Reference proteome</keyword>
<dbReference type="RefSeq" id="WP_194846824.1">
    <property type="nucleotide sequence ID" value="NZ_JAAEJV010000001.1"/>
</dbReference>
<accession>A0ABS0AWQ1</accession>
<protein>
    <submittedName>
        <fullName evidence="1">Uncharacterized protein</fullName>
    </submittedName>
</protein>
<name>A0ABS0AWQ1_9BACT</name>
<reference evidence="1 2" key="1">
    <citation type="submission" date="2020-01" db="EMBL/GenBank/DDBJ databases">
        <title>Draft genome sequence of Cand. Neptunochlamydia vexilliferae K9.</title>
        <authorList>
            <person name="Schulz F."/>
            <person name="Koestlbacher S."/>
            <person name="Wascher F."/>
            <person name="Pizzetti I."/>
            <person name="Horn M."/>
        </authorList>
    </citation>
    <scope>NUCLEOTIDE SEQUENCE [LARGE SCALE GENOMIC DNA]</scope>
    <source>
        <strain evidence="1 2">K9</strain>
    </source>
</reference>
<sequence length="138" mass="15994">MNQDILILRVDRALATATTQALFKRTKYKDLKAVQAPLKEVALTTLKRAVGEAALLHLFRYGAIQWMHWVSDETLKSIIQFPQKILNGLPKEDLKELPNMVLRKFQEPLPEEDRNTLIERLPEQEQKMLNDSLTSQKK</sequence>
<evidence type="ECO:0000313" key="2">
    <source>
        <dbReference type="Proteomes" id="UP001194714"/>
    </source>
</evidence>
<dbReference type="Proteomes" id="UP001194714">
    <property type="component" value="Unassembled WGS sequence"/>
</dbReference>
<proteinExistence type="predicted"/>
<gene>
    <name evidence="1" type="ORF">NEPTK9_000049</name>
</gene>
<dbReference type="EMBL" id="JAAEJV010000001">
    <property type="protein sequence ID" value="MBF5058553.1"/>
    <property type="molecule type" value="Genomic_DNA"/>
</dbReference>
<organism evidence="1 2">
    <name type="scientific">Candidatus Neptunichlamydia vexilliferae</name>
    <dbReference type="NCBI Taxonomy" id="1651774"/>
    <lineage>
        <taxon>Bacteria</taxon>
        <taxon>Pseudomonadati</taxon>
        <taxon>Chlamydiota</taxon>
        <taxon>Chlamydiia</taxon>
        <taxon>Parachlamydiales</taxon>
        <taxon>Simkaniaceae</taxon>
        <taxon>Candidatus Neptunichlamydia</taxon>
    </lineage>
</organism>